<sequence>MTYQALQVLQDCYHALNLLENEENEDLWRVHWAGALALLRAVGNVLKQVDAKTDPRIAAAEKEQFKKWKQDDRDSEMFFEFIKKDRDLLLKEYEFNVHPLDTSSILITTKLRDQNGNIFEHNEVHELDGNIYRPILSGPKEGDDARDAYKEALEWWGHQLDEIDQIISNLTKPE</sequence>
<name>A0ABR5Y634_9PROT</name>
<dbReference type="Proteomes" id="UP000076167">
    <property type="component" value="Unassembled WGS sequence"/>
</dbReference>
<accession>A0ABR5Y634</accession>
<evidence type="ECO:0000313" key="1">
    <source>
        <dbReference type="EMBL" id="KZD06474.1"/>
    </source>
</evidence>
<dbReference type="RefSeq" id="WP_063092712.1">
    <property type="nucleotide sequence ID" value="NZ_DFMA01000016.1"/>
</dbReference>
<reference evidence="1 2" key="1">
    <citation type="submission" date="2015-12" db="EMBL/GenBank/DDBJ databases">
        <title>Genome sequence of Thalassospira xiamenensis MCCC 1A03005.</title>
        <authorList>
            <person name="Lu L."/>
            <person name="Lai Q."/>
            <person name="Shao Z."/>
            <person name="Qian P."/>
        </authorList>
    </citation>
    <scope>NUCLEOTIDE SEQUENCE [LARGE SCALE GENOMIC DNA]</scope>
    <source>
        <strain evidence="1 2">MCCC 1A03005</strain>
    </source>
</reference>
<gene>
    <name evidence="1" type="ORF">AUP40_09235</name>
</gene>
<organism evidence="1 2">
    <name type="scientific">Thalassospira xiamenensis</name>
    <dbReference type="NCBI Taxonomy" id="220697"/>
    <lineage>
        <taxon>Bacteria</taxon>
        <taxon>Pseudomonadati</taxon>
        <taxon>Pseudomonadota</taxon>
        <taxon>Alphaproteobacteria</taxon>
        <taxon>Rhodospirillales</taxon>
        <taxon>Thalassospiraceae</taxon>
        <taxon>Thalassospira</taxon>
    </lineage>
</organism>
<protein>
    <submittedName>
        <fullName evidence="1">Uncharacterized protein</fullName>
    </submittedName>
</protein>
<comment type="caution">
    <text evidence="1">The sequence shown here is derived from an EMBL/GenBank/DDBJ whole genome shotgun (WGS) entry which is preliminary data.</text>
</comment>
<dbReference type="EMBL" id="LPXL01000004">
    <property type="protein sequence ID" value="KZD06474.1"/>
    <property type="molecule type" value="Genomic_DNA"/>
</dbReference>
<keyword evidence="2" id="KW-1185">Reference proteome</keyword>
<evidence type="ECO:0000313" key="2">
    <source>
        <dbReference type="Proteomes" id="UP000076167"/>
    </source>
</evidence>
<proteinExistence type="predicted"/>